<proteinExistence type="predicted"/>
<evidence type="ECO:0000313" key="3">
    <source>
        <dbReference type="Proteomes" id="UP001556367"/>
    </source>
</evidence>
<protein>
    <submittedName>
        <fullName evidence="2">Uncharacterized protein</fullName>
    </submittedName>
</protein>
<reference evidence="3" key="1">
    <citation type="submission" date="2024-06" db="EMBL/GenBank/DDBJ databases">
        <title>Multi-omics analyses provide insights into the biosynthesis of the anticancer antibiotic pleurotin in Hohenbuehelia grisea.</title>
        <authorList>
            <person name="Weaver J.A."/>
            <person name="Alberti F."/>
        </authorList>
    </citation>
    <scope>NUCLEOTIDE SEQUENCE [LARGE SCALE GENOMIC DNA]</scope>
    <source>
        <strain evidence="3">T-177</strain>
    </source>
</reference>
<organism evidence="2 3">
    <name type="scientific">Hohenbuehelia grisea</name>
    <dbReference type="NCBI Taxonomy" id="104357"/>
    <lineage>
        <taxon>Eukaryota</taxon>
        <taxon>Fungi</taxon>
        <taxon>Dikarya</taxon>
        <taxon>Basidiomycota</taxon>
        <taxon>Agaricomycotina</taxon>
        <taxon>Agaricomycetes</taxon>
        <taxon>Agaricomycetidae</taxon>
        <taxon>Agaricales</taxon>
        <taxon>Pleurotineae</taxon>
        <taxon>Pleurotaceae</taxon>
        <taxon>Hohenbuehelia</taxon>
    </lineage>
</organism>
<dbReference type="Proteomes" id="UP001556367">
    <property type="component" value="Unassembled WGS sequence"/>
</dbReference>
<dbReference type="EMBL" id="JASNQZ010000014">
    <property type="protein sequence ID" value="KAL0947900.1"/>
    <property type="molecule type" value="Genomic_DNA"/>
</dbReference>
<feature type="region of interest" description="Disordered" evidence="1">
    <location>
        <begin position="14"/>
        <end position="36"/>
    </location>
</feature>
<feature type="compositionally biased region" description="Low complexity" evidence="1">
    <location>
        <begin position="14"/>
        <end position="27"/>
    </location>
</feature>
<keyword evidence="3" id="KW-1185">Reference proteome</keyword>
<comment type="caution">
    <text evidence="2">The sequence shown here is derived from an EMBL/GenBank/DDBJ whole genome shotgun (WGS) entry which is preliminary data.</text>
</comment>
<name>A0ABR3IX08_9AGAR</name>
<sequence length="322" mass="34957">MYSVSSKKTFNLKKTMTTSASPSAAGPIPIPKHTDTNPDLIKRKCRACHKRLTTRKICKNCRSAAAAAIADEDEVDDGVAFDKASVRLVSAQLARKIVERGDVVKGKNVVKGKDIGKGSKVSKVSDRSLKENARLHFQNHSKSVTPQQKNFKATSKGTKDEFIFQTDSDLYAALKKHPSSSTSSSFSTTTTKLRFRGSFSIILDPETDHAARAKLVARGLRRMAGLVFGKESTTDTLGNRSIRTYQCACAACSALDGSSSPPPALDTPRHGAVAPLQRTPSDLTRWFQPKHKGVGSVRITAERDSSHFLGFAGQKVTVEVKH</sequence>
<evidence type="ECO:0000313" key="2">
    <source>
        <dbReference type="EMBL" id="KAL0947900.1"/>
    </source>
</evidence>
<accession>A0ABR3IX08</accession>
<gene>
    <name evidence="2" type="ORF">HGRIS_010535</name>
</gene>
<evidence type="ECO:0000256" key="1">
    <source>
        <dbReference type="SAM" id="MobiDB-lite"/>
    </source>
</evidence>